<accession>A0A9Q3F9G1</accession>
<dbReference type="EMBL" id="AVOT02040021">
    <property type="protein sequence ID" value="MBW0535169.1"/>
    <property type="molecule type" value="Genomic_DNA"/>
</dbReference>
<protein>
    <submittedName>
        <fullName evidence="1">Uncharacterized protein</fullName>
    </submittedName>
</protein>
<dbReference type="InterPro" id="IPR004242">
    <property type="entry name" value="Transposase_21"/>
</dbReference>
<organism evidence="1 2">
    <name type="scientific">Austropuccinia psidii MF-1</name>
    <dbReference type="NCBI Taxonomy" id="1389203"/>
    <lineage>
        <taxon>Eukaryota</taxon>
        <taxon>Fungi</taxon>
        <taxon>Dikarya</taxon>
        <taxon>Basidiomycota</taxon>
        <taxon>Pucciniomycotina</taxon>
        <taxon>Pucciniomycetes</taxon>
        <taxon>Pucciniales</taxon>
        <taxon>Sphaerophragmiaceae</taxon>
        <taxon>Austropuccinia</taxon>
    </lineage>
</organism>
<evidence type="ECO:0000313" key="1">
    <source>
        <dbReference type="EMBL" id="MBW0535169.1"/>
    </source>
</evidence>
<dbReference type="Proteomes" id="UP000765509">
    <property type="component" value="Unassembled WGS sequence"/>
</dbReference>
<evidence type="ECO:0000313" key="2">
    <source>
        <dbReference type="Proteomes" id="UP000765509"/>
    </source>
</evidence>
<gene>
    <name evidence="1" type="ORF">O181_074884</name>
</gene>
<reference evidence="1" key="1">
    <citation type="submission" date="2021-03" db="EMBL/GenBank/DDBJ databases">
        <title>Draft genome sequence of rust myrtle Austropuccinia psidii MF-1, a brazilian biotype.</title>
        <authorList>
            <person name="Quecine M.C."/>
            <person name="Pachon D.M.R."/>
            <person name="Bonatelli M.L."/>
            <person name="Correr F.H."/>
            <person name="Franceschini L.M."/>
            <person name="Leite T.F."/>
            <person name="Margarido G.R.A."/>
            <person name="Almeida C.A."/>
            <person name="Ferrarezi J.A."/>
            <person name="Labate C.A."/>
        </authorList>
    </citation>
    <scope>NUCLEOTIDE SEQUENCE</scope>
    <source>
        <strain evidence="1">MF-1</strain>
    </source>
</reference>
<proteinExistence type="predicted"/>
<dbReference type="AlphaFoldDB" id="A0A9Q3F9G1"/>
<sequence length="246" mass="27779">MLICLNLPPSERLKPENVYVSGIIPGLKEPTSLELNYLLMPLIKEHKELWQGYHFSPTLTGLSGSFIRVSILMAIVDVVAMGKLTGFISHSGNHFCNFCTIHKAQIEEIGPQFHYMCSYQNHKSTIAKGLQETPKQQQAIFSEYAMQDSILEDLPYWDATRMINLDLMHNLILGILKDHAALKLCIPESKSKIYFRSHRKFNDTNSSDSDSMTSNSSLDQITLREACSLRRDAAKIINESLPTTST</sequence>
<name>A0A9Q3F9G1_9BASI</name>
<comment type="caution">
    <text evidence="1">The sequence shown here is derived from an EMBL/GenBank/DDBJ whole genome shotgun (WGS) entry which is preliminary data.</text>
</comment>
<keyword evidence="2" id="KW-1185">Reference proteome</keyword>
<dbReference type="OrthoDB" id="2506909at2759"/>
<dbReference type="Pfam" id="PF02992">
    <property type="entry name" value="Transposase_21"/>
    <property type="match status" value="1"/>
</dbReference>